<feature type="domain" description="G-protein coupled receptors family 1 profile" evidence="9">
    <location>
        <begin position="32"/>
        <end position="319"/>
    </location>
</feature>
<evidence type="ECO:0000256" key="7">
    <source>
        <dbReference type="ARBA" id="ARBA00023224"/>
    </source>
</evidence>
<keyword evidence="6" id="KW-0675">Receptor</keyword>
<dbReference type="Proteomes" id="UP000009022">
    <property type="component" value="Unassembled WGS sequence"/>
</dbReference>
<dbReference type="RefSeq" id="XP_002108844.1">
    <property type="nucleotide sequence ID" value="XM_002108808.1"/>
</dbReference>
<evidence type="ECO:0000313" key="10">
    <source>
        <dbReference type="EMBL" id="EDV29642.1"/>
    </source>
</evidence>
<evidence type="ECO:0000256" key="6">
    <source>
        <dbReference type="ARBA" id="ARBA00023170"/>
    </source>
</evidence>
<dbReference type="eggNOG" id="KOG3656">
    <property type="taxonomic scope" value="Eukaryota"/>
</dbReference>
<evidence type="ECO:0000256" key="1">
    <source>
        <dbReference type="ARBA" id="ARBA00004141"/>
    </source>
</evidence>
<protein>
    <recommendedName>
        <fullName evidence="9">G-protein coupled receptors family 1 profile domain-containing protein</fullName>
    </recommendedName>
</protein>
<dbReference type="GO" id="GO:0005886">
    <property type="term" value="C:plasma membrane"/>
    <property type="evidence" value="ECO:0000318"/>
    <property type="project" value="GO_Central"/>
</dbReference>
<evidence type="ECO:0000256" key="4">
    <source>
        <dbReference type="ARBA" id="ARBA00023040"/>
    </source>
</evidence>
<dbReference type="Pfam" id="PF00001">
    <property type="entry name" value="7tm_1"/>
    <property type="match status" value="1"/>
</dbReference>
<feature type="transmembrane region" description="Helical" evidence="8">
    <location>
        <begin position="139"/>
        <end position="159"/>
    </location>
</feature>
<evidence type="ECO:0000256" key="3">
    <source>
        <dbReference type="ARBA" id="ARBA00022989"/>
    </source>
</evidence>
<keyword evidence="2 8" id="KW-0812">Transmembrane</keyword>
<reference evidence="10 11" key="1">
    <citation type="journal article" date="2008" name="Nature">
        <title>The Trichoplax genome and the nature of placozoans.</title>
        <authorList>
            <person name="Srivastava M."/>
            <person name="Begovic E."/>
            <person name="Chapman J."/>
            <person name="Putnam N.H."/>
            <person name="Hellsten U."/>
            <person name="Kawashima T."/>
            <person name="Kuo A."/>
            <person name="Mitros T."/>
            <person name="Salamov A."/>
            <person name="Carpenter M.L."/>
            <person name="Signorovitch A.Y."/>
            <person name="Moreno M.A."/>
            <person name="Kamm K."/>
            <person name="Grimwood J."/>
            <person name="Schmutz J."/>
            <person name="Shapiro H."/>
            <person name="Grigoriev I.V."/>
            <person name="Buss L.W."/>
            <person name="Schierwater B."/>
            <person name="Dellaporta S.L."/>
            <person name="Rokhsar D.S."/>
        </authorList>
    </citation>
    <scope>NUCLEOTIDE SEQUENCE [LARGE SCALE GENOMIC DNA]</scope>
    <source>
        <strain evidence="10 11">Grell-BS-1999</strain>
    </source>
</reference>
<dbReference type="Gene3D" id="1.20.1070.10">
    <property type="entry name" value="Rhodopsin 7-helix transmembrane proteins"/>
    <property type="match status" value="1"/>
</dbReference>
<dbReference type="GO" id="GO:0008020">
    <property type="term" value="F:G protein-coupled photoreceptor activity"/>
    <property type="evidence" value="ECO:0000318"/>
    <property type="project" value="GO_Central"/>
</dbReference>
<dbReference type="GO" id="GO:0007602">
    <property type="term" value="P:phototransduction"/>
    <property type="evidence" value="ECO:0000318"/>
    <property type="project" value="GO_Central"/>
</dbReference>
<dbReference type="PhylomeDB" id="B3RM64"/>
<dbReference type="AlphaFoldDB" id="B3RM64"/>
<feature type="transmembrane region" description="Helical" evidence="8">
    <location>
        <begin position="186"/>
        <end position="210"/>
    </location>
</feature>
<evidence type="ECO:0000256" key="5">
    <source>
        <dbReference type="ARBA" id="ARBA00023136"/>
    </source>
</evidence>
<dbReference type="FunCoup" id="B3RM64">
    <property type="interactions" value="434"/>
</dbReference>
<dbReference type="KEGG" id="tad:TRIADDRAFT_52250"/>
<dbReference type="GeneID" id="6750058"/>
<feature type="transmembrane region" description="Helical" evidence="8">
    <location>
        <begin position="262"/>
        <end position="290"/>
    </location>
</feature>
<dbReference type="HOGENOM" id="CLU_065251_0_0_1"/>
<dbReference type="InterPro" id="IPR000276">
    <property type="entry name" value="GPCR_Rhodpsn"/>
</dbReference>
<feature type="transmembrane region" description="Helical" evidence="8">
    <location>
        <begin position="20"/>
        <end position="41"/>
    </location>
</feature>
<name>B3RM64_TRIAD</name>
<keyword evidence="4" id="KW-0297">G-protein coupled receptor</keyword>
<dbReference type="PROSITE" id="PS50262">
    <property type="entry name" value="G_PROTEIN_RECEP_F1_2"/>
    <property type="match status" value="1"/>
</dbReference>
<evidence type="ECO:0000259" key="9">
    <source>
        <dbReference type="PROSITE" id="PS50262"/>
    </source>
</evidence>
<evidence type="ECO:0000256" key="2">
    <source>
        <dbReference type="ARBA" id="ARBA00022692"/>
    </source>
</evidence>
<feature type="transmembrane region" description="Helical" evidence="8">
    <location>
        <begin position="100"/>
        <end position="118"/>
    </location>
</feature>
<feature type="transmembrane region" description="Helical" evidence="8">
    <location>
        <begin position="302"/>
        <end position="321"/>
    </location>
</feature>
<comment type="subcellular location">
    <subcellularLocation>
        <location evidence="1">Membrane</location>
        <topology evidence="1">Multi-pass membrane protein</topology>
    </subcellularLocation>
</comment>
<accession>B3RM64</accession>
<sequence>MVNVTFQIQMSEEFAVGSMIILVFIFAVGLCGNAIICCYKIKDGRKMKVQDILVFNLAFSDASYVTSSFIGLFQIFFRVYLNQLPIYKSNTLLCRLNICIPFYFGVVNVFSMALLAIVRYLAINKPRTFLSLSRKSYSLVIFCLINWLVPALLAFPQAFRLWGGVTYISDVGFCYTIYHYSQGLNIIIFFTTVIVGVIVVPLTIIFLCYWKIYQEVRRNRSRIAYHDNRPNVILPATHDKNRSLRVRARSNSIKSFSRKREIYVATTLFIILLTFTLSYIPYSIIAIIAFFRISPYQIRVHLILLFVTYLGNIANPIIFIIRNNDIRKWLKRLFPSCSLFQLYSTTSIADIATQDRRV</sequence>
<dbReference type="GO" id="GO:0007186">
    <property type="term" value="P:G protein-coupled receptor signaling pathway"/>
    <property type="evidence" value="ECO:0000318"/>
    <property type="project" value="GO_Central"/>
</dbReference>
<keyword evidence="7" id="KW-0807">Transducer</keyword>
<dbReference type="PANTHER" id="PTHR24240">
    <property type="entry name" value="OPSIN"/>
    <property type="match status" value="1"/>
</dbReference>
<evidence type="ECO:0000313" key="11">
    <source>
        <dbReference type="Proteomes" id="UP000009022"/>
    </source>
</evidence>
<dbReference type="FunFam" id="1.20.1070.10:FF:001121">
    <property type="entry name" value="Beta-1 adrenergic receptor"/>
    <property type="match status" value="1"/>
</dbReference>
<dbReference type="InterPro" id="IPR050125">
    <property type="entry name" value="GPCR_opsins"/>
</dbReference>
<dbReference type="GO" id="GO:0071482">
    <property type="term" value="P:cellular response to light stimulus"/>
    <property type="evidence" value="ECO:0000318"/>
    <property type="project" value="GO_Central"/>
</dbReference>
<dbReference type="SUPFAM" id="SSF81321">
    <property type="entry name" value="Family A G protein-coupled receptor-like"/>
    <property type="match status" value="1"/>
</dbReference>
<dbReference type="STRING" id="10228.B3RM64"/>
<proteinExistence type="predicted"/>
<gene>
    <name evidence="10" type="ORF">TRIADDRAFT_52250</name>
</gene>
<keyword evidence="5 8" id="KW-0472">Membrane</keyword>
<dbReference type="InterPro" id="IPR017452">
    <property type="entry name" value="GPCR_Rhodpsn_7TM"/>
</dbReference>
<dbReference type="PRINTS" id="PR00237">
    <property type="entry name" value="GPCRRHODOPSN"/>
</dbReference>
<organism evidence="10 11">
    <name type="scientific">Trichoplax adhaerens</name>
    <name type="common">Trichoplax reptans</name>
    <dbReference type="NCBI Taxonomy" id="10228"/>
    <lineage>
        <taxon>Eukaryota</taxon>
        <taxon>Metazoa</taxon>
        <taxon>Placozoa</taxon>
        <taxon>Uniplacotomia</taxon>
        <taxon>Trichoplacea</taxon>
        <taxon>Trichoplacidae</taxon>
        <taxon>Trichoplax</taxon>
    </lineage>
</organism>
<feature type="transmembrane region" description="Helical" evidence="8">
    <location>
        <begin position="53"/>
        <end position="80"/>
    </location>
</feature>
<dbReference type="CTD" id="6750058"/>
<dbReference type="InParanoid" id="B3RM64"/>
<keyword evidence="3 8" id="KW-1133">Transmembrane helix</keyword>
<dbReference type="EMBL" id="DS985241">
    <property type="protein sequence ID" value="EDV29642.1"/>
    <property type="molecule type" value="Genomic_DNA"/>
</dbReference>
<dbReference type="OrthoDB" id="9445499at2759"/>
<evidence type="ECO:0000256" key="8">
    <source>
        <dbReference type="SAM" id="Phobius"/>
    </source>
</evidence>
<dbReference type="CDD" id="cd00637">
    <property type="entry name" value="7tm_classA_rhodopsin-like"/>
    <property type="match status" value="1"/>
</dbReference>
<keyword evidence="11" id="KW-1185">Reference proteome</keyword>